<feature type="chain" id="PRO_5046521787" description="FTP domain-containing protein" evidence="1">
    <location>
        <begin position="24"/>
        <end position="220"/>
    </location>
</feature>
<accession>A0ABX1HGB4</accession>
<keyword evidence="1" id="KW-0732">Signal</keyword>
<name>A0ABX1HGB4_9BACT</name>
<dbReference type="RefSeq" id="WP_168672870.1">
    <property type="nucleotide sequence ID" value="NZ_JAAVTK010000004.1"/>
</dbReference>
<evidence type="ECO:0000313" key="3">
    <source>
        <dbReference type="Proteomes" id="UP000717634"/>
    </source>
</evidence>
<evidence type="ECO:0000256" key="1">
    <source>
        <dbReference type="SAM" id="SignalP"/>
    </source>
</evidence>
<protein>
    <recommendedName>
        <fullName evidence="4">FTP domain-containing protein</fullName>
    </recommendedName>
</protein>
<dbReference type="EMBL" id="JAAVTK010000004">
    <property type="protein sequence ID" value="NKI89232.1"/>
    <property type="molecule type" value="Genomic_DNA"/>
</dbReference>
<feature type="signal peptide" evidence="1">
    <location>
        <begin position="1"/>
        <end position="23"/>
    </location>
</feature>
<sequence length="220" mass="24144">MKYLLIAACALAPVLLACSKSEADPAIAADSGCSELVVMPATAHAISPAQVQRANVLFAQNSLDLNRVRYVRFWHDSVQTYYPPYAPLVTDHVSVDEYANGLRIFTNQINYAFKGGVLYYTAGTLTRGTQLNAQPALRVPQLRTLFFAAVAAFDPSNLGLATNCAEAEFGYYNLNTAGNTTENLVKAWKVAVKGMAYPFAFFEDNGGRLIYYDNGIRTFR</sequence>
<reference evidence="2 3" key="1">
    <citation type="submission" date="2020-03" db="EMBL/GenBank/DDBJ databases">
        <title>Genomic Encyclopedia of Type Strains, Phase IV (KMG-V): Genome sequencing to study the core and pangenomes of soil and plant-associated prokaryotes.</title>
        <authorList>
            <person name="Whitman W."/>
        </authorList>
    </citation>
    <scope>NUCLEOTIDE SEQUENCE [LARGE SCALE GENOMIC DNA]</scope>
    <source>
        <strain evidence="2 3">1B</strain>
    </source>
</reference>
<comment type="caution">
    <text evidence="2">The sequence shown here is derived from an EMBL/GenBank/DDBJ whole genome shotgun (WGS) entry which is preliminary data.</text>
</comment>
<dbReference type="Proteomes" id="UP000717634">
    <property type="component" value="Unassembled WGS sequence"/>
</dbReference>
<organism evidence="2 3">
    <name type="scientific">Hymenobacter artigasi</name>
    <dbReference type="NCBI Taxonomy" id="2719616"/>
    <lineage>
        <taxon>Bacteria</taxon>
        <taxon>Pseudomonadati</taxon>
        <taxon>Bacteroidota</taxon>
        <taxon>Cytophagia</taxon>
        <taxon>Cytophagales</taxon>
        <taxon>Hymenobacteraceae</taxon>
        <taxon>Hymenobacter</taxon>
    </lineage>
</organism>
<proteinExistence type="predicted"/>
<gene>
    <name evidence="2" type="ORF">HBN54_001827</name>
</gene>
<keyword evidence="3" id="KW-1185">Reference proteome</keyword>
<dbReference type="PROSITE" id="PS51257">
    <property type="entry name" value="PROKAR_LIPOPROTEIN"/>
    <property type="match status" value="1"/>
</dbReference>
<evidence type="ECO:0000313" key="2">
    <source>
        <dbReference type="EMBL" id="NKI89232.1"/>
    </source>
</evidence>
<evidence type="ECO:0008006" key="4">
    <source>
        <dbReference type="Google" id="ProtNLM"/>
    </source>
</evidence>